<comment type="caution">
    <text evidence="7">The sequence shown here is derived from an EMBL/GenBank/DDBJ whole genome shotgun (WGS) entry which is preliminary data.</text>
</comment>
<dbReference type="InterPro" id="IPR013098">
    <property type="entry name" value="Ig_I-set"/>
</dbReference>
<feature type="domain" description="Fibronectin type-III" evidence="6">
    <location>
        <begin position="109"/>
        <end position="205"/>
    </location>
</feature>
<organism evidence="7 8">
    <name type="scientific">Elysia chlorotica</name>
    <name type="common">Eastern emerald elysia</name>
    <name type="synonym">Sea slug</name>
    <dbReference type="NCBI Taxonomy" id="188477"/>
    <lineage>
        <taxon>Eukaryota</taxon>
        <taxon>Metazoa</taxon>
        <taxon>Spiralia</taxon>
        <taxon>Lophotrochozoa</taxon>
        <taxon>Mollusca</taxon>
        <taxon>Gastropoda</taxon>
        <taxon>Heterobranchia</taxon>
        <taxon>Euthyneura</taxon>
        <taxon>Panpulmonata</taxon>
        <taxon>Sacoglossa</taxon>
        <taxon>Placobranchoidea</taxon>
        <taxon>Plakobranchidae</taxon>
        <taxon>Elysia</taxon>
    </lineage>
</organism>
<keyword evidence="4" id="KW-1133">Transmembrane helix</keyword>
<feature type="compositionally biased region" description="Basic and acidic residues" evidence="3">
    <location>
        <begin position="196"/>
        <end position="211"/>
    </location>
</feature>
<feature type="transmembrane region" description="Helical" evidence="4">
    <location>
        <begin position="711"/>
        <end position="731"/>
    </location>
</feature>
<evidence type="ECO:0000256" key="4">
    <source>
        <dbReference type="SAM" id="Phobius"/>
    </source>
</evidence>
<dbReference type="InterPro" id="IPR003961">
    <property type="entry name" value="FN3_dom"/>
</dbReference>
<dbReference type="SMART" id="SM00409">
    <property type="entry name" value="IG"/>
    <property type="match status" value="1"/>
</dbReference>
<feature type="region of interest" description="Disordered" evidence="3">
    <location>
        <begin position="190"/>
        <end position="216"/>
    </location>
</feature>
<dbReference type="PANTHER" id="PTHR44170">
    <property type="entry name" value="PROTEIN SIDEKICK"/>
    <property type="match status" value="1"/>
</dbReference>
<dbReference type="InterPro" id="IPR036116">
    <property type="entry name" value="FN3_sf"/>
</dbReference>
<evidence type="ECO:0000313" key="8">
    <source>
        <dbReference type="Proteomes" id="UP000271974"/>
    </source>
</evidence>
<keyword evidence="8" id="KW-1185">Reference proteome</keyword>
<dbReference type="Pfam" id="PF07679">
    <property type="entry name" value="I-set"/>
    <property type="match status" value="1"/>
</dbReference>
<gene>
    <name evidence="7" type="ORF">EGW08_003595</name>
</gene>
<keyword evidence="2" id="KW-1015">Disulfide bond</keyword>
<evidence type="ECO:0000256" key="3">
    <source>
        <dbReference type="SAM" id="MobiDB-lite"/>
    </source>
</evidence>
<keyword evidence="4" id="KW-0472">Membrane</keyword>
<evidence type="ECO:0000259" key="6">
    <source>
        <dbReference type="PROSITE" id="PS50853"/>
    </source>
</evidence>
<proteinExistence type="predicted"/>
<dbReference type="OrthoDB" id="6244967at2759"/>
<keyword evidence="4" id="KW-0812">Transmembrane</keyword>
<dbReference type="STRING" id="188477.A0A433U493"/>
<feature type="domain" description="Fibronectin type-III" evidence="6">
    <location>
        <begin position="207"/>
        <end position="306"/>
    </location>
</feature>
<dbReference type="PANTHER" id="PTHR44170:SF6">
    <property type="entry name" value="CONTACTIN"/>
    <property type="match status" value="1"/>
</dbReference>
<dbReference type="InterPro" id="IPR007110">
    <property type="entry name" value="Ig-like_dom"/>
</dbReference>
<dbReference type="GO" id="GO:0098609">
    <property type="term" value="P:cell-cell adhesion"/>
    <property type="evidence" value="ECO:0007669"/>
    <property type="project" value="TreeGrafter"/>
</dbReference>
<name>A0A433U493_ELYCH</name>
<dbReference type="CDD" id="cd00063">
    <property type="entry name" value="FN3"/>
    <property type="match status" value="4"/>
</dbReference>
<feature type="compositionally biased region" description="Polar residues" evidence="3">
    <location>
        <begin position="686"/>
        <end position="704"/>
    </location>
</feature>
<feature type="non-terminal residue" evidence="7">
    <location>
        <position position="1"/>
    </location>
</feature>
<dbReference type="EMBL" id="RQTK01000077">
    <property type="protein sequence ID" value="RUS88636.1"/>
    <property type="molecule type" value="Genomic_DNA"/>
</dbReference>
<feature type="region of interest" description="Disordered" evidence="3">
    <location>
        <begin position="678"/>
        <end position="704"/>
    </location>
</feature>
<sequence>STTGYVRIAEPLQNVVVQEGQRAKFVCKIDVHDLDLQRLKVLWKINGRFFRAEPSRNRRLIFKQDRGWHTLIVRKTRVHDAGIYSCIASVGLDTDKSSAHLKIESAPDPPNNVKLVSCHGNSAALSWNPGEENGNKVIEFQVQFNTSDNPDVWHDFEERFDQKSRMVTLELYPGLTYSFRVKARNVLGSSKPSIPADRKCTTPPDRPDRNPRNVRTNTGVKGTLVIEWTPMSRLHFHGPRFRYHVHWRPHGSYKWSHRYVDDPAQGFLDVDTGDVYQVYDLQVKAENSMGEAHHPAYIYLGHSGESEPLVAPGNFSLNPEKSLEPHTAHFIWDPVDLDPKLICGKFKGYKVNTLITVMSVYPLLGLLPADNSSPIKVALSDLPAYVSLQAQVAVLNSHYTGPYSKLLEFFTPEGLPSPVQDLRRQAYGVAYVLLKWRPPEQPNGVIQGYDIAYQQVFGLSLGQIRPLMPHINDPSTLGARITGLRPEHRYRFIVWARTRKGRGEANFVDIVTAKGTRKCTIRASSNIKVDPENIRMSHYKVTPKGTPPHTPRIQVAELGNSSLNVTWMADQASRDVKYQVEYRESGQPMWHNTEYVFDKSWLTLNKNQVPVKDLEVRLVASNRLGEYVFDKSWLTLNKNQVPVKDLEVRLVASNRLGDTATSRTIALAKSPQNTGYVKSHIPDNHGYQSAGSSQNDAAAQNKGRSFKSTSWTNQAGTMIGALLVLSCYSLVFQQ</sequence>
<reference evidence="7 8" key="1">
    <citation type="submission" date="2019-01" db="EMBL/GenBank/DDBJ databases">
        <title>A draft genome assembly of the solar-powered sea slug Elysia chlorotica.</title>
        <authorList>
            <person name="Cai H."/>
            <person name="Li Q."/>
            <person name="Fang X."/>
            <person name="Li J."/>
            <person name="Curtis N.E."/>
            <person name="Altenburger A."/>
            <person name="Shibata T."/>
            <person name="Feng M."/>
            <person name="Maeda T."/>
            <person name="Schwartz J.A."/>
            <person name="Shigenobu S."/>
            <person name="Lundholm N."/>
            <person name="Nishiyama T."/>
            <person name="Yang H."/>
            <person name="Hasebe M."/>
            <person name="Li S."/>
            <person name="Pierce S.K."/>
            <person name="Wang J."/>
        </authorList>
    </citation>
    <scope>NUCLEOTIDE SEQUENCE [LARGE SCALE GENOMIC DNA]</scope>
    <source>
        <strain evidence="7">EC2010</strain>
        <tissue evidence="7">Whole organism of an adult</tissue>
    </source>
</reference>
<feature type="domain" description="Fibronectin type-III" evidence="6">
    <location>
        <begin position="547"/>
        <end position="644"/>
    </location>
</feature>
<evidence type="ECO:0000313" key="7">
    <source>
        <dbReference type="EMBL" id="RUS88636.1"/>
    </source>
</evidence>
<feature type="domain" description="Ig-like" evidence="5">
    <location>
        <begin position="1"/>
        <end position="102"/>
    </location>
</feature>
<evidence type="ECO:0000256" key="1">
    <source>
        <dbReference type="ARBA" id="ARBA00022737"/>
    </source>
</evidence>
<accession>A0A433U493</accession>
<protein>
    <submittedName>
        <fullName evidence="7">Uncharacterized protein</fullName>
    </submittedName>
</protein>
<dbReference type="PROSITE" id="PS50835">
    <property type="entry name" value="IG_LIKE"/>
    <property type="match status" value="1"/>
</dbReference>
<keyword evidence="1" id="KW-0677">Repeat</keyword>
<dbReference type="InterPro" id="IPR003599">
    <property type="entry name" value="Ig_sub"/>
</dbReference>
<dbReference type="PROSITE" id="PS50853">
    <property type="entry name" value="FN3"/>
    <property type="match status" value="4"/>
</dbReference>
<dbReference type="Proteomes" id="UP000271974">
    <property type="component" value="Unassembled WGS sequence"/>
</dbReference>
<dbReference type="Pfam" id="PF00041">
    <property type="entry name" value="fn3"/>
    <property type="match status" value="2"/>
</dbReference>
<dbReference type="SMART" id="SM00060">
    <property type="entry name" value="FN3"/>
    <property type="match status" value="4"/>
</dbReference>
<dbReference type="AlphaFoldDB" id="A0A433U493"/>
<evidence type="ECO:0000256" key="2">
    <source>
        <dbReference type="ARBA" id="ARBA00023157"/>
    </source>
</evidence>
<dbReference type="GO" id="GO:0016020">
    <property type="term" value="C:membrane"/>
    <property type="evidence" value="ECO:0007669"/>
    <property type="project" value="UniProtKB-SubCell"/>
</dbReference>
<dbReference type="SUPFAM" id="SSF49265">
    <property type="entry name" value="Fibronectin type III"/>
    <property type="match status" value="3"/>
</dbReference>
<dbReference type="Gene3D" id="2.60.40.10">
    <property type="entry name" value="Immunoglobulins"/>
    <property type="match status" value="6"/>
</dbReference>
<feature type="domain" description="Fibronectin type-III" evidence="6">
    <location>
        <begin position="418"/>
        <end position="516"/>
    </location>
</feature>
<dbReference type="SUPFAM" id="SSF48726">
    <property type="entry name" value="Immunoglobulin"/>
    <property type="match status" value="1"/>
</dbReference>
<dbReference type="InterPro" id="IPR013783">
    <property type="entry name" value="Ig-like_fold"/>
</dbReference>
<dbReference type="InterPro" id="IPR036179">
    <property type="entry name" value="Ig-like_dom_sf"/>
</dbReference>
<evidence type="ECO:0000259" key="5">
    <source>
        <dbReference type="PROSITE" id="PS50835"/>
    </source>
</evidence>